<keyword evidence="2" id="KW-1185">Reference proteome</keyword>
<accession>A0A7Y6TYX8</accession>
<dbReference type="EMBL" id="JABWMJ010000014">
    <property type="protein sequence ID" value="NUZ08567.1"/>
    <property type="molecule type" value="Genomic_DNA"/>
</dbReference>
<evidence type="ECO:0000313" key="1">
    <source>
        <dbReference type="EMBL" id="NUZ08567.1"/>
    </source>
</evidence>
<comment type="caution">
    <text evidence="1">The sequence shown here is derived from an EMBL/GenBank/DDBJ whole genome shotgun (WGS) entry which is preliminary data.</text>
</comment>
<evidence type="ECO:0000313" key="2">
    <source>
        <dbReference type="Proteomes" id="UP000529637"/>
    </source>
</evidence>
<dbReference type="RefSeq" id="WP_176071428.1">
    <property type="nucleotide sequence ID" value="NZ_JABWMJ010000014.1"/>
</dbReference>
<sequence>MSMNPPSIGSVQTPYGLASIHIGRYPKGGAIYVQLYTVVDDEPPEPLATLSCNLVPYGAVLADDEFSVKSWSENEPLIDSMLATGLFEDTGRRTPTGFAVAPTWRITNPQLVPARQ</sequence>
<organism evidence="1 2">
    <name type="scientific">Piscinibacter koreensis</name>
    <dbReference type="NCBI Taxonomy" id="2742824"/>
    <lineage>
        <taxon>Bacteria</taxon>
        <taxon>Pseudomonadati</taxon>
        <taxon>Pseudomonadota</taxon>
        <taxon>Betaproteobacteria</taxon>
        <taxon>Burkholderiales</taxon>
        <taxon>Sphaerotilaceae</taxon>
        <taxon>Piscinibacter</taxon>
    </lineage>
</organism>
<protein>
    <submittedName>
        <fullName evidence="1">Uncharacterized protein</fullName>
    </submittedName>
</protein>
<name>A0A7Y6TYX8_9BURK</name>
<dbReference type="Proteomes" id="UP000529637">
    <property type="component" value="Unassembled WGS sequence"/>
</dbReference>
<proteinExistence type="predicted"/>
<gene>
    <name evidence="1" type="ORF">HQN59_22720</name>
</gene>
<dbReference type="AlphaFoldDB" id="A0A7Y6TYX8"/>
<reference evidence="1 2" key="1">
    <citation type="submission" date="2020-06" db="EMBL/GenBank/DDBJ databases">
        <title>Schlegella sp. ID0723 isolated from air conditioner.</title>
        <authorList>
            <person name="Kim D.Y."/>
            <person name="Kim D.-U."/>
        </authorList>
    </citation>
    <scope>NUCLEOTIDE SEQUENCE [LARGE SCALE GENOMIC DNA]</scope>
    <source>
        <strain evidence="1 2">ID0723</strain>
    </source>
</reference>